<comment type="caution">
    <text evidence="1">The sequence shown here is derived from an EMBL/GenBank/DDBJ whole genome shotgun (WGS) entry which is preliminary data.</text>
</comment>
<dbReference type="Proteomes" id="UP000886602">
    <property type="component" value="Unassembled WGS sequence"/>
</dbReference>
<dbReference type="EMBL" id="JADJNC010000008">
    <property type="protein sequence ID" value="MBK7422614.1"/>
    <property type="molecule type" value="Genomic_DNA"/>
</dbReference>
<sequence>MRSLSTTRLFATLVLVGGGFTIMTTSTWAMDETIPKKLAPATVKANSLMKAQPKQYEYAVFKKHCTQCHESVADPEKPGKDRDEWYRIINLMEGHGLNISQDDADMIVDLLFDLRRGPSPHY</sequence>
<dbReference type="AlphaFoldDB" id="A0A9D7IH18"/>
<proteinExistence type="predicted"/>
<dbReference type="GO" id="GO:0020037">
    <property type="term" value="F:heme binding"/>
    <property type="evidence" value="ECO:0007669"/>
    <property type="project" value="InterPro"/>
</dbReference>
<dbReference type="Gene3D" id="1.10.760.10">
    <property type="entry name" value="Cytochrome c-like domain"/>
    <property type="match status" value="1"/>
</dbReference>
<reference evidence="1" key="1">
    <citation type="submission" date="2020-10" db="EMBL/GenBank/DDBJ databases">
        <title>Connecting structure to function with the recovery of over 1000 high-quality activated sludge metagenome-assembled genomes encoding full-length rRNA genes using long-read sequencing.</title>
        <authorList>
            <person name="Singleton C.M."/>
            <person name="Petriglieri F."/>
            <person name="Kristensen J.M."/>
            <person name="Kirkegaard R.H."/>
            <person name="Michaelsen T.Y."/>
            <person name="Andersen M.H."/>
            <person name="Karst S.M."/>
            <person name="Dueholm M.S."/>
            <person name="Nielsen P.H."/>
            <person name="Albertsen M."/>
        </authorList>
    </citation>
    <scope>NUCLEOTIDE SEQUENCE</scope>
    <source>
        <strain evidence="1">EsbW_18-Q3-R4-48_MAXAC.044</strain>
    </source>
</reference>
<organism evidence="1 2">
    <name type="scientific">Candidatus Propionivibrio dominans</name>
    <dbReference type="NCBI Taxonomy" id="2954373"/>
    <lineage>
        <taxon>Bacteria</taxon>
        <taxon>Pseudomonadati</taxon>
        <taxon>Pseudomonadota</taxon>
        <taxon>Betaproteobacteria</taxon>
        <taxon>Rhodocyclales</taxon>
        <taxon>Rhodocyclaceae</taxon>
        <taxon>Propionivibrio</taxon>
    </lineage>
</organism>
<accession>A0A9D7IH18</accession>
<gene>
    <name evidence="1" type="ORF">IPJ48_05695</name>
</gene>
<evidence type="ECO:0000313" key="1">
    <source>
        <dbReference type="EMBL" id="MBK7422614.1"/>
    </source>
</evidence>
<name>A0A9D7IH18_9RHOO</name>
<evidence type="ECO:0000313" key="2">
    <source>
        <dbReference type="Proteomes" id="UP000886602"/>
    </source>
</evidence>
<protein>
    <submittedName>
        <fullName evidence="1">Cytochrome c</fullName>
    </submittedName>
</protein>
<dbReference type="InterPro" id="IPR036909">
    <property type="entry name" value="Cyt_c-like_dom_sf"/>
</dbReference>
<dbReference type="GO" id="GO:0009055">
    <property type="term" value="F:electron transfer activity"/>
    <property type="evidence" value="ECO:0007669"/>
    <property type="project" value="InterPro"/>
</dbReference>